<reference evidence="2 3" key="1">
    <citation type="submission" date="2014-05" db="EMBL/GenBank/DDBJ databases">
        <authorList>
            <person name="Sibley D."/>
            <person name="Venepally P."/>
            <person name="Karamycheva S."/>
            <person name="Hadjithomas M."/>
            <person name="Khan A."/>
            <person name="Brunk B."/>
            <person name="Roos D."/>
            <person name="Caler E."/>
            <person name="Lorenzi H."/>
        </authorList>
    </citation>
    <scope>NUCLEOTIDE SEQUENCE [LARGE SCALE GENOMIC DNA]</scope>
    <source>
        <strain evidence="2 3">RUB</strain>
    </source>
</reference>
<accession>A0A086M9Q3</accession>
<feature type="compositionally biased region" description="Basic residues" evidence="1">
    <location>
        <begin position="73"/>
        <end position="83"/>
    </location>
</feature>
<proteinExistence type="predicted"/>
<feature type="compositionally biased region" description="Basic and acidic residues" evidence="1">
    <location>
        <begin position="29"/>
        <end position="44"/>
    </location>
</feature>
<feature type="region of interest" description="Disordered" evidence="1">
    <location>
        <begin position="1"/>
        <end position="83"/>
    </location>
</feature>
<feature type="non-terminal residue" evidence="2">
    <location>
        <position position="1"/>
    </location>
</feature>
<name>A0A086M9Q3_TOXGO</name>
<comment type="caution">
    <text evidence="2">The sequence shown here is derived from an EMBL/GenBank/DDBJ whole genome shotgun (WGS) entry which is preliminary data.</text>
</comment>
<dbReference type="AlphaFoldDB" id="A0A086M9Q3"/>
<feature type="non-terminal residue" evidence="2">
    <location>
        <position position="83"/>
    </location>
</feature>
<protein>
    <submittedName>
        <fullName evidence="2">EF hand domain-containing protein</fullName>
    </submittedName>
</protein>
<sequence length="83" mass="8973">AHDERGHSPGSFGSEGGSHSGAFLSYEGSRMEEERTGSGHDRSVESSGSPDRSEKKAEKRSDEKKTRGSSSGRHGKSKKKHEE</sequence>
<dbReference type="Proteomes" id="UP000028834">
    <property type="component" value="Unassembled WGS sequence"/>
</dbReference>
<dbReference type="EMBL" id="AFYV02000252">
    <property type="protein sequence ID" value="KFG65621.1"/>
    <property type="molecule type" value="Genomic_DNA"/>
</dbReference>
<gene>
    <name evidence="2" type="ORF">TGRUB_227800C</name>
</gene>
<evidence type="ECO:0000256" key="1">
    <source>
        <dbReference type="SAM" id="MobiDB-lite"/>
    </source>
</evidence>
<evidence type="ECO:0000313" key="2">
    <source>
        <dbReference type="EMBL" id="KFG65621.1"/>
    </source>
</evidence>
<feature type="compositionally biased region" description="Basic and acidic residues" evidence="1">
    <location>
        <begin position="51"/>
        <end position="66"/>
    </location>
</feature>
<organism evidence="2 3">
    <name type="scientific">Toxoplasma gondii RUB</name>
    <dbReference type="NCBI Taxonomy" id="935652"/>
    <lineage>
        <taxon>Eukaryota</taxon>
        <taxon>Sar</taxon>
        <taxon>Alveolata</taxon>
        <taxon>Apicomplexa</taxon>
        <taxon>Conoidasida</taxon>
        <taxon>Coccidia</taxon>
        <taxon>Eucoccidiorida</taxon>
        <taxon>Eimeriorina</taxon>
        <taxon>Sarcocystidae</taxon>
        <taxon>Toxoplasma</taxon>
    </lineage>
</organism>
<evidence type="ECO:0000313" key="3">
    <source>
        <dbReference type="Proteomes" id="UP000028834"/>
    </source>
</evidence>
<dbReference type="VEuPathDB" id="ToxoDB:TGRUB_227800C"/>